<feature type="domain" description="AraC effector-binding" evidence="1">
    <location>
        <begin position="1"/>
        <end position="151"/>
    </location>
</feature>
<evidence type="ECO:0000259" key="1">
    <source>
        <dbReference type="SMART" id="SM00871"/>
    </source>
</evidence>
<dbReference type="PANTHER" id="PTHR36444">
    <property type="entry name" value="TRANSCRIPTIONAL REGULATOR PROTEIN YOBU-RELATED"/>
    <property type="match status" value="1"/>
</dbReference>
<keyword evidence="3" id="KW-1185">Reference proteome</keyword>
<dbReference type="EMBL" id="BAABFT010000017">
    <property type="protein sequence ID" value="GAA4336451.1"/>
    <property type="molecule type" value="Genomic_DNA"/>
</dbReference>
<accession>A0ABP8HAL7</accession>
<dbReference type="InterPro" id="IPR010499">
    <property type="entry name" value="AraC_E-bd"/>
</dbReference>
<evidence type="ECO:0000313" key="3">
    <source>
        <dbReference type="Proteomes" id="UP001500582"/>
    </source>
</evidence>
<gene>
    <name evidence="2" type="ORF">GCM10023149_45250</name>
</gene>
<dbReference type="Gene3D" id="3.20.80.10">
    <property type="entry name" value="Regulatory factor, effector binding domain"/>
    <property type="match status" value="1"/>
</dbReference>
<evidence type="ECO:0000313" key="2">
    <source>
        <dbReference type="EMBL" id="GAA4336451.1"/>
    </source>
</evidence>
<comment type="caution">
    <text evidence="2">The sequence shown here is derived from an EMBL/GenBank/DDBJ whole genome shotgun (WGS) entry which is preliminary data.</text>
</comment>
<dbReference type="InterPro" id="IPR011256">
    <property type="entry name" value="Reg_factor_effector_dom_sf"/>
</dbReference>
<dbReference type="InterPro" id="IPR029441">
    <property type="entry name" value="Cass2"/>
</dbReference>
<dbReference type="PANTHER" id="PTHR36444:SF2">
    <property type="entry name" value="TRANSCRIPTIONAL REGULATOR PROTEIN YOBU-RELATED"/>
    <property type="match status" value="1"/>
</dbReference>
<dbReference type="Pfam" id="PF14526">
    <property type="entry name" value="Cass2"/>
    <property type="match status" value="1"/>
</dbReference>
<dbReference type="InterPro" id="IPR053182">
    <property type="entry name" value="YobU-like_regulator"/>
</dbReference>
<dbReference type="SMART" id="SM00871">
    <property type="entry name" value="AraC_E_bind"/>
    <property type="match status" value="1"/>
</dbReference>
<reference evidence="3" key="1">
    <citation type="journal article" date="2019" name="Int. J. Syst. Evol. Microbiol.">
        <title>The Global Catalogue of Microorganisms (GCM) 10K type strain sequencing project: providing services to taxonomists for standard genome sequencing and annotation.</title>
        <authorList>
            <consortium name="The Broad Institute Genomics Platform"/>
            <consortium name="The Broad Institute Genome Sequencing Center for Infectious Disease"/>
            <person name="Wu L."/>
            <person name="Ma J."/>
        </authorList>
    </citation>
    <scope>NUCLEOTIDE SEQUENCE [LARGE SCALE GENOMIC DNA]</scope>
    <source>
        <strain evidence="3">JCM 17705</strain>
    </source>
</reference>
<dbReference type="RefSeq" id="WP_345213471.1">
    <property type="nucleotide sequence ID" value="NZ_BAABFT010000017.1"/>
</dbReference>
<sequence>METTQLEKFNIIGLAIRTTNQNGQSGIDIPKLWSRFMMENVISRVPGKVDSAIYCIYTDYEGDYTKPYTTLLGFKVDNLNNIPAGLTGKAFDAGKYTNFNAKGKFEDGVVFAMWTRIWESDLPRNYIADFEVYGENTADGEVQVDIFIGVE</sequence>
<dbReference type="SUPFAM" id="SSF55136">
    <property type="entry name" value="Probable bacterial effector-binding domain"/>
    <property type="match status" value="1"/>
</dbReference>
<organism evidence="2 3">
    <name type="scientific">Mucilaginibacter gynuensis</name>
    <dbReference type="NCBI Taxonomy" id="1302236"/>
    <lineage>
        <taxon>Bacteria</taxon>
        <taxon>Pseudomonadati</taxon>
        <taxon>Bacteroidota</taxon>
        <taxon>Sphingobacteriia</taxon>
        <taxon>Sphingobacteriales</taxon>
        <taxon>Sphingobacteriaceae</taxon>
        <taxon>Mucilaginibacter</taxon>
    </lineage>
</organism>
<proteinExistence type="predicted"/>
<dbReference type="Proteomes" id="UP001500582">
    <property type="component" value="Unassembled WGS sequence"/>
</dbReference>
<protein>
    <submittedName>
        <fullName evidence="2">GyrI-like domain-containing protein</fullName>
    </submittedName>
</protein>
<name>A0ABP8HAL7_9SPHI</name>